<sequence length="131" mass="14802">MLVKYKNDYEKIAMGFLSYLPDLKVMSNLKTELSLYTTDPDHELYLYKENNDDDFIGVVGVETGSDFLLVRHISLSPSVRDQATQFAILDDLAKLCGEDKKLMGSLETTQLIVAWERARKEQGFGTDAGSR</sequence>
<gene>
    <name evidence="1" type="ORF">IV56_GL001422</name>
</gene>
<dbReference type="RefSeq" id="WP_054776464.1">
    <property type="nucleotide sequence ID" value="NZ_BBBX01000001.1"/>
</dbReference>
<organism evidence="1 2">
    <name type="scientific">Lacticaseibacillus saniviri JCM 17471 = DSM 24301</name>
    <dbReference type="NCBI Taxonomy" id="1293598"/>
    <lineage>
        <taxon>Bacteria</taxon>
        <taxon>Bacillati</taxon>
        <taxon>Bacillota</taxon>
        <taxon>Bacilli</taxon>
        <taxon>Lactobacillales</taxon>
        <taxon>Lactobacillaceae</taxon>
        <taxon>Lacticaseibacillus</taxon>
    </lineage>
</organism>
<name>A0A0R2N3I2_9LACO</name>
<proteinExistence type="predicted"/>
<dbReference type="PATRIC" id="fig|1293598.4.peg.1487"/>
<reference evidence="1 2" key="1">
    <citation type="journal article" date="2015" name="Genome Announc.">
        <title>Expanding the biotechnology potential of lactobacilli through comparative genomics of 213 strains and associated genera.</title>
        <authorList>
            <person name="Sun Z."/>
            <person name="Harris H.M."/>
            <person name="McCann A."/>
            <person name="Guo C."/>
            <person name="Argimon S."/>
            <person name="Zhang W."/>
            <person name="Yang X."/>
            <person name="Jeffery I.B."/>
            <person name="Cooney J.C."/>
            <person name="Kagawa T.F."/>
            <person name="Liu W."/>
            <person name="Song Y."/>
            <person name="Salvetti E."/>
            <person name="Wrobel A."/>
            <person name="Rasinkangas P."/>
            <person name="Parkhill J."/>
            <person name="Rea M.C."/>
            <person name="O'Sullivan O."/>
            <person name="Ritari J."/>
            <person name="Douillard F.P."/>
            <person name="Paul Ross R."/>
            <person name="Yang R."/>
            <person name="Briner A.E."/>
            <person name="Felis G.E."/>
            <person name="de Vos W.M."/>
            <person name="Barrangou R."/>
            <person name="Klaenhammer T.R."/>
            <person name="Caufield P.W."/>
            <person name="Cui Y."/>
            <person name="Zhang H."/>
            <person name="O'Toole P.W."/>
        </authorList>
    </citation>
    <scope>NUCLEOTIDE SEQUENCE [LARGE SCALE GENOMIC DNA]</scope>
    <source>
        <strain evidence="1 2">DSM 24301</strain>
    </source>
</reference>
<dbReference type="OrthoDB" id="2189687at2"/>
<dbReference type="GO" id="GO:0016740">
    <property type="term" value="F:transferase activity"/>
    <property type="evidence" value="ECO:0007669"/>
    <property type="project" value="UniProtKB-KW"/>
</dbReference>
<keyword evidence="2" id="KW-1185">Reference proteome</keyword>
<evidence type="ECO:0000313" key="2">
    <source>
        <dbReference type="Proteomes" id="UP000050969"/>
    </source>
</evidence>
<dbReference type="Proteomes" id="UP000050969">
    <property type="component" value="Unassembled WGS sequence"/>
</dbReference>
<evidence type="ECO:0000313" key="1">
    <source>
        <dbReference type="EMBL" id="KRO18291.1"/>
    </source>
</evidence>
<keyword evidence="1" id="KW-0808">Transferase</keyword>
<accession>A0A0R2N3I2</accession>
<comment type="caution">
    <text evidence="1">The sequence shown here is derived from an EMBL/GenBank/DDBJ whole genome shotgun (WGS) entry which is preliminary data.</text>
</comment>
<dbReference type="AlphaFoldDB" id="A0A0R2N3I2"/>
<dbReference type="EMBL" id="JQCE01000005">
    <property type="protein sequence ID" value="KRO18291.1"/>
    <property type="molecule type" value="Genomic_DNA"/>
</dbReference>
<protein>
    <submittedName>
        <fullName evidence="1">RibT protein, riboflavin biosynthesis acetyltransferase (GNAT) family</fullName>
    </submittedName>
</protein>
<dbReference type="STRING" id="1293598.IV56_GL001422"/>